<sequence length="120" mass="14689">MDPNESSNYHRLSVHLRGVWHLIQRDYLHYFEYYDCSTVDYGEMKAAVHQYILDKIEELSMNNSMAAEEAARFWLYAMDNYEQNLDLCMDIYLLDSMWHFQEHLEAEDIEWYIMYKYGPY</sequence>
<dbReference type="Proteomes" id="UP000095282">
    <property type="component" value="Unplaced"/>
</dbReference>
<reference evidence="2" key="1">
    <citation type="submission" date="2016-11" db="UniProtKB">
        <authorList>
            <consortium name="WormBaseParasite"/>
        </authorList>
    </citation>
    <scope>IDENTIFICATION</scope>
</reference>
<dbReference type="AlphaFoldDB" id="A0A1I7TLM1"/>
<evidence type="ECO:0000313" key="1">
    <source>
        <dbReference type="Proteomes" id="UP000095282"/>
    </source>
</evidence>
<protein>
    <submittedName>
        <fullName evidence="2">Uncharacterized protein</fullName>
    </submittedName>
</protein>
<organism evidence="1 2">
    <name type="scientific">Caenorhabditis tropicalis</name>
    <dbReference type="NCBI Taxonomy" id="1561998"/>
    <lineage>
        <taxon>Eukaryota</taxon>
        <taxon>Metazoa</taxon>
        <taxon>Ecdysozoa</taxon>
        <taxon>Nematoda</taxon>
        <taxon>Chromadorea</taxon>
        <taxon>Rhabditida</taxon>
        <taxon>Rhabditina</taxon>
        <taxon>Rhabditomorpha</taxon>
        <taxon>Rhabditoidea</taxon>
        <taxon>Rhabditidae</taxon>
        <taxon>Peloderinae</taxon>
        <taxon>Caenorhabditis</taxon>
    </lineage>
</organism>
<keyword evidence="1" id="KW-1185">Reference proteome</keyword>
<dbReference type="eggNOG" id="ENOG502TIJ3">
    <property type="taxonomic scope" value="Eukaryota"/>
</dbReference>
<accession>A0A1I7TLM1</accession>
<dbReference type="WBParaSite" id="Csp11.Scaffold628.g7140.t1">
    <property type="protein sequence ID" value="Csp11.Scaffold628.g7140.t1"/>
    <property type="gene ID" value="Csp11.Scaffold628.g7140"/>
</dbReference>
<name>A0A1I7TLM1_9PELO</name>
<evidence type="ECO:0000313" key="2">
    <source>
        <dbReference type="WBParaSite" id="Csp11.Scaffold628.g7140.t1"/>
    </source>
</evidence>
<proteinExistence type="predicted"/>